<accession>A0A517T0E5</accession>
<feature type="chain" id="PRO_5021786286" description="Cytochrome C" evidence="1">
    <location>
        <begin position="25"/>
        <end position="121"/>
    </location>
</feature>
<dbReference type="RefSeq" id="WP_145276112.1">
    <property type="nucleotide sequence ID" value="NZ_CP036272.1"/>
</dbReference>
<evidence type="ECO:0000256" key="1">
    <source>
        <dbReference type="SAM" id="SignalP"/>
    </source>
</evidence>
<dbReference type="GO" id="GO:0020037">
    <property type="term" value="F:heme binding"/>
    <property type="evidence" value="ECO:0007669"/>
    <property type="project" value="InterPro"/>
</dbReference>
<proteinExistence type="predicted"/>
<evidence type="ECO:0008006" key="4">
    <source>
        <dbReference type="Google" id="ProtNLM"/>
    </source>
</evidence>
<dbReference type="EMBL" id="CP036272">
    <property type="protein sequence ID" value="QDT61803.1"/>
    <property type="molecule type" value="Genomic_DNA"/>
</dbReference>
<dbReference type="GO" id="GO:0005506">
    <property type="term" value="F:iron ion binding"/>
    <property type="evidence" value="ECO:0007669"/>
    <property type="project" value="InterPro"/>
</dbReference>
<sequence length="121" mass="12642" precursor="true">MRIRMLGAAALVAAATMISLPTLSAEEDKPKFTTKQIMKEAFKGPLLKKVAAGGSKEDAKKLHEMLVALAANEPKKGSEESWKKLTGALVAAAEGVVEGKDGSAAALKKAANCKACHNSHK</sequence>
<dbReference type="GO" id="GO:0009055">
    <property type="term" value="F:electron transfer activity"/>
    <property type="evidence" value="ECO:0007669"/>
    <property type="project" value="InterPro"/>
</dbReference>
<organism evidence="2 3">
    <name type="scientific">Stieleria bergensis</name>
    <dbReference type="NCBI Taxonomy" id="2528025"/>
    <lineage>
        <taxon>Bacteria</taxon>
        <taxon>Pseudomonadati</taxon>
        <taxon>Planctomycetota</taxon>
        <taxon>Planctomycetia</taxon>
        <taxon>Pirellulales</taxon>
        <taxon>Pirellulaceae</taxon>
        <taxon>Stieleria</taxon>
    </lineage>
</organism>
<gene>
    <name evidence="2" type="ORF">SV7mr_43430</name>
</gene>
<reference evidence="2 3" key="1">
    <citation type="submission" date="2019-02" db="EMBL/GenBank/DDBJ databases">
        <title>Deep-cultivation of Planctomycetes and their phenomic and genomic characterization uncovers novel biology.</title>
        <authorList>
            <person name="Wiegand S."/>
            <person name="Jogler M."/>
            <person name="Boedeker C."/>
            <person name="Pinto D."/>
            <person name="Vollmers J."/>
            <person name="Rivas-Marin E."/>
            <person name="Kohn T."/>
            <person name="Peeters S.H."/>
            <person name="Heuer A."/>
            <person name="Rast P."/>
            <person name="Oberbeckmann S."/>
            <person name="Bunk B."/>
            <person name="Jeske O."/>
            <person name="Meyerdierks A."/>
            <person name="Storesund J.E."/>
            <person name="Kallscheuer N."/>
            <person name="Luecker S."/>
            <person name="Lage O.M."/>
            <person name="Pohl T."/>
            <person name="Merkel B.J."/>
            <person name="Hornburger P."/>
            <person name="Mueller R.-W."/>
            <person name="Bruemmer F."/>
            <person name="Labrenz M."/>
            <person name="Spormann A.M."/>
            <person name="Op den Camp H."/>
            <person name="Overmann J."/>
            <person name="Amann R."/>
            <person name="Jetten M.S.M."/>
            <person name="Mascher T."/>
            <person name="Medema M.H."/>
            <person name="Devos D.P."/>
            <person name="Kaster A.-K."/>
            <person name="Ovreas L."/>
            <person name="Rohde M."/>
            <person name="Galperin M.Y."/>
            <person name="Jogler C."/>
        </authorList>
    </citation>
    <scope>NUCLEOTIDE SEQUENCE [LARGE SCALE GENOMIC DNA]</scope>
    <source>
        <strain evidence="2 3">SV_7m_r</strain>
    </source>
</reference>
<protein>
    <recommendedName>
        <fullName evidence="4">Cytochrome C</fullName>
    </recommendedName>
</protein>
<feature type="signal peptide" evidence="1">
    <location>
        <begin position="1"/>
        <end position="24"/>
    </location>
</feature>
<dbReference type="AlphaFoldDB" id="A0A517T0E5"/>
<evidence type="ECO:0000313" key="2">
    <source>
        <dbReference type="EMBL" id="QDT61803.1"/>
    </source>
</evidence>
<keyword evidence="3" id="KW-1185">Reference proteome</keyword>
<dbReference type="SUPFAM" id="SSF47175">
    <property type="entry name" value="Cytochromes"/>
    <property type="match status" value="1"/>
</dbReference>
<dbReference type="Proteomes" id="UP000315003">
    <property type="component" value="Chromosome"/>
</dbReference>
<dbReference type="InterPro" id="IPR010980">
    <property type="entry name" value="Cyt_c/b562"/>
</dbReference>
<dbReference type="OrthoDB" id="283665at2"/>
<keyword evidence="1" id="KW-0732">Signal</keyword>
<evidence type="ECO:0000313" key="3">
    <source>
        <dbReference type="Proteomes" id="UP000315003"/>
    </source>
</evidence>
<dbReference type="GO" id="GO:0022900">
    <property type="term" value="P:electron transport chain"/>
    <property type="evidence" value="ECO:0007669"/>
    <property type="project" value="InterPro"/>
</dbReference>
<name>A0A517T0E5_9BACT</name>